<name>A0A2G1XFG8_STRCJ</name>
<comment type="cofactor">
    <cofactor evidence="1">
        <name>[4Fe-4S] cluster</name>
        <dbReference type="ChEBI" id="CHEBI:49883"/>
    </cofactor>
</comment>
<evidence type="ECO:0000256" key="1">
    <source>
        <dbReference type="ARBA" id="ARBA00001966"/>
    </source>
</evidence>
<evidence type="ECO:0000256" key="3">
    <source>
        <dbReference type="ARBA" id="ARBA00006597"/>
    </source>
</evidence>
<dbReference type="InterPro" id="IPR034768">
    <property type="entry name" value="4FE4S_WBL"/>
</dbReference>
<evidence type="ECO:0000256" key="8">
    <source>
        <dbReference type="ARBA" id="ARBA00023015"/>
    </source>
</evidence>
<keyword evidence="5" id="KW-0479">Metal-binding</keyword>
<evidence type="ECO:0000256" key="9">
    <source>
        <dbReference type="ARBA" id="ARBA00023125"/>
    </source>
</evidence>
<dbReference type="PROSITE" id="PS51674">
    <property type="entry name" value="4FE4S_WBL"/>
    <property type="match status" value="1"/>
</dbReference>
<keyword evidence="15" id="KW-1185">Reference proteome</keyword>
<evidence type="ECO:0000256" key="7">
    <source>
        <dbReference type="ARBA" id="ARBA00023014"/>
    </source>
</evidence>
<dbReference type="GO" id="GO:0045892">
    <property type="term" value="P:negative regulation of DNA-templated transcription"/>
    <property type="evidence" value="ECO:0007669"/>
    <property type="project" value="TreeGrafter"/>
</dbReference>
<organism evidence="14 15">
    <name type="scientific">Streptomyces cinnamoneus</name>
    <name type="common">Streptoverticillium cinnamoneum</name>
    <dbReference type="NCBI Taxonomy" id="53446"/>
    <lineage>
        <taxon>Bacteria</taxon>
        <taxon>Bacillati</taxon>
        <taxon>Actinomycetota</taxon>
        <taxon>Actinomycetes</taxon>
        <taxon>Kitasatosporales</taxon>
        <taxon>Streptomycetaceae</taxon>
        <taxon>Streptomyces</taxon>
        <taxon>Streptomyces cinnamoneus group</taxon>
    </lineage>
</organism>
<evidence type="ECO:0000256" key="12">
    <source>
        <dbReference type="SAM" id="MobiDB-lite"/>
    </source>
</evidence>
<dbReference type="PANTHER" id="PTHR38839">
    <property type="entry name" value="TRANSCRIPTIONAL REGULATOR WHID-RELATED"/>
    <property type="match status" value="1"/>
</dbReference>
<protein>
    <recommendedName>
        <fullName evidence="13">4Fe-4S Wbl-type domain-containing protein</fullName>
    </recommendedName>
</protein>
<keyword evidence="7" id="KW-0411">Iron-sulfur</keyword>
<comment type="caution">
    <text evidence="14">The sequence shown here is derived from an EMBL/GenBank/DDBJ whole genome shotgun (WGS) entry which is preliminary data.</text>
</comment>
<feature type="domain" description="4Fe-4S Wbl-type" evidence="13">
    <location>
        <begin position="37"/>
        <end position="102"/>
    </location>
</feature>
<dbReference type="AlphaFoldDB" id="A0A2G1XFG8"/>
<gene>
    <name evidence="14" type="ORF">BLA24_20400</name>
</gene>
<dbReference type="Pfam" id="PF02467">
    <property type="entry name" value="Whib"/>
    <property type="match status" value="1"/>
</dbReference>
<evidence type="ECO:0000313" key="15">
    <source>
        <dbReference type="Proteomes" id="UP000222531"/>
    </source>
</evidence>
<dbReference type="EMBL" id="NHZO01000151">
    <property type="protein sequence ID" value="PHQ49978.1"/>
    <property type="molecule type" value="Genomic_DNA"/>
</dbReference>
<keyword evidence="6" id="KW-0408">Iron</keyword>
<keyword evidence="10" id="KW-1015">Disulfide bond</keyword>
<dbReference type="GO" id="GO:0051539">
    <property type="term" value="F:4 iron, 4 sulfur cluster binding"/>
    <property type="evidence" value="ECO:0007669"/>
    <property type="project" value="UniProtKB-KW"/>
</dbReference>
<evidence type="ECO:0000256" key="11">
    <source>
        <dbReference type="ARBA" id="ARBA00023163"/>
    </source>
</evidence>
<dbReference type="GO" id="GO:0045454">
    <property type="term" value="P:cell redox homeostasis"/>
    <property type="evidence" value="ECO:0007669"/>
    <property type="project" value="TreeGrafter"/>
</dbReference>
<dbReference type="GO" id="GO:0003677">
    <property type="term" value="F:DNA binding"/>
    <property type="evidence" value="ECO:0007669"/>
    <property type="project" value="UniProtKB-KW"/>
</dbReference>
<dbReference type="OrthoDB" id="4235275at2"/>
<evidence type="ECO:0000256" key="4">
    <source>
        <dbReference type="ARBA" id="ARBA00022485"/>
    </source>
</evidence>
<dbReference type="GO" id="GO:0005737">
    <property type="term" value="C:cytoplasm"/>
    <property type="evidence" value="ECO:0007669"/>
    <property type="project" value="UniProtKB-SubCell"/>
</dbReference>
<feature type="compositionally biased region" description="Low complexity" evidence="12">
    <location>
        <begin position="109"/>
        <end position="119"/>
    </location>
</feature>
<keyword evidence="9" id="KW-0238">DNA-binding</keyword>
<dbReference type="GO" id="GO:0046872">
    <property type="term" value="F:metal ion binding"/>
    <property type="evidence" value="ECO:0007669"/>
    <property type="project" value="UniProtKB-KW"/>
</dbReference>
<evidence type="ECO:0000256" key="2">
    <source>
        <dbReference type="ARBA" id="ARBA00004496"/>
    </source>
</evidence>
<dbReference type="GO" id="GO:0047134">
    <property type="term" value="F:protein-disulfide reductase [NAD(P)H] activity"/>
    <property type="evidence" value="ECO:0007669"/>
    <property type="project" value="TreeGrafter"/>
</dbReference>
<dbReference type="Proteomes" id="UP000222531">
    <property type="component" value="Unassembled WGS sequence"/>
</dbReference>
<keyword evidence="8" id="KW-0805">Transcription regulation</keyword>
<comment type="subcellular location">
    <subcellularLocation>
        <location evidence="2">Cytoplasm</location>
    </subcellularLocation>
</comment>
<comment type="similarity">
    <text evidence="3">Belongs to the WhiB family.</text>
</comment>
<keyword evidence="4" id="KW-0004">4Fe-4S</keyword>
<evidence type="ECO:0000256" key="10">
    <source>
        <dbReference type="ARBA" id="ARBA00023157"/>
    </source>
</evidence>
<evidence type="ECO:0000313" key="14">
    <source>
        <dbReference type="EMBL" id="PHQ49978.1"/>
    </source>
</evidence>
<proteinExistence type="inferred from homology"/>
<evidence type="ECO:0000256" key="5">
    <source>
        <dbReference type="ARBA" id="ARBA00022723"/>
    </source>
</evidence>
<keyword evidence="11" id="KW-0804">Transcription</keyword>
<dbReference type="RefSeq" id="WP_099200466.1">
    <property type="nucleotide sequence ID" value="NZ_PKFQ01000001.1"/>
</dbReference>
<dbReference type="InterPro" id="IPR003482">
    <property type="entry name" value="Whib"/>
</dbReference>
<evidence type="ECO:0000259" key="13">
    <source>
        <dbReference type="PROSITE" id="PS51674"/>
    </source>
</evidence>
<accession>A0A2G1XFG8</accession>
<reference evidence="14 15" key="1">
    <citation type="journal article" date="2017" name="Biochemistry">
        <title>Identification of the Biosynthetic Pathway for the Antibiotic Bicyclomycin.</title>
        <authorList>
            <person name="Patteson J."/>
            <person name="Cai W."/>
            <person name="Johnson R.A."/>
            <person name="Santa Maria K."/>
            <person name="Li B."/>
        </authorList>
    </citation>
    <scope>NUCLEOTIDE SEQUENCE [LARGE SCALE GENOMIC DNA]</scope>
    <source>
        <strain evidence="14 15">ATCC 21532</strain>
    </source>
</reference>
<evidence type="ECO:0000256" key="6">
    <source>
        <dbReference type="ARBA" id="ARBA00023004"/>
    </source>
</evidence>
<sequence>MATSLIGGTRTAHLVARPSGATLAFELAPDPGLAGALCVAVEPELFFPEKGDHKTANLAREICARCPVIEACLADALKMEGGRSHSSRFGIRGGLTPNQRYQLSRRMRQSASASEAASRPVEVSTVPERKPAPCGTRRGYLRHRREGENACEACLNHAAGGRRRLTAGTAEGAAA</sequence>
<feature type="region of interest" description="Disordered" evidence="12">
    <location>
        <begin position="106"/>
        <end position="138"/>
    </location>
</feature>